<reference evidence="13" key="2">
    <citation type="submission" date="2020-09" db="EMBL/GenBank/DDBJ databases">
        <authorList>
            <person name="Sun Q."/>
            <person name="Ohkuma M."/>
        </authorList>
    </citation>
    <scope>NUCLEOTIDE SEQUENCE</scope>
    <source>
        <strain evidence="13">JCM 30804</strain>
    </source>
</reference>
<proteinExistence type="inferred from homology"/>
<feature type="binding site" evidence="11">
    <location>
        <begin position="164"/>
        <end position="165"/>
    </location>
    <ligand>
        <name>substrate</name>
    </ligand>
</feature>
<comment type="pathway">
    <text evidence="10 11">Cell wall biogenesis; peptidoglycan recycling.</text>
</comment>
<evidence type="ECO:0000256" key="9">
    <source>
        <dbReference type="ARBA" id="ARBA00023316"/>
    </source>
</evidence>
<reference evidence="13" key="1">
    <citation type="journal article" date="2014" name="Int. J. Syst. Evol. Microbiol.">
        <title>Complete genome sequence of Corynebacterium casei LMG S-19264T (=DSM 44701T), isolated from a smear-ripened cheese.</title>
        <authorList>
            <consortium name="US DOE Joint Genome Institute (JGI-PGF)"/>
            <person name="Walter F."/>
            <person name="Albersmeier A."/>
            <person name="Kalinowski J."/>
            <person name="Ruckert C."/>
        </authorList>
    </citation>
    <scope>NUCLEOTIDE SEQUENCE</scope>
    <source>
        <strain evidence="13">JCM 30804</strain>
    </source>
</reference>
<feature type="binding site" evidence="11">
    <location>
        <position position="69"/>
    </location>
    <ligand>
        <name>substrate</name>
    </ligand>
</feature>
<dbReference type="GO" id="GO:0009252">
    <property type="term" value="P:peptidoglycan biosynthetic process"/>
    <property type="evidence" value="ECO:0007669"/>
    <property type="project" value="UniProtKB-KW"/>
</dbReference>
<keyword evidence="4 11" id="KW-0378">Hydrolase</keyword>
<dbReference type="NCBIfam" id="NF003740">
    <property type="entry name" value="PRK05337.1"/>
    <property type="match status" value="1"/>
</dbReference>
<name>A0A917N7V1_9GAMM</name>
<dbReference type="GO" id="GO:0071555">
    <property type="term" value="P:cell wall organization"/>
    <property type="evidence" value="ECO:0007669"/>
    <property type="project" value="UniProtKB-KW"/>
</dbReference>
<evidence type="ECO:0000313" key="14">
    <source>
        <dbReference type="Proteomes" id="UP000613743"/>
    </source>
</evidence>
<comment type="subcellular location">
    <subcellularLocation>
        <location evidence="11">Cytoplasm</location>
    </subcellularLocation>
</comment>
<dbReference type="EMBL" id="BMPZ01000002">
    <property type="protein sequence ID" value="GGI76084.1"/>
    <property type="molecule type" value="Genomic_DNA"/>
</dbReference>
<dbReference type="PANTHER" id="PTHR30480">
    <property type="entry name" value="BETA-HEXOSAMINIDASE-RELATED"/>
    <property type="match status" value="1"/>
</dbReference>
<dbReference type="SUPFAM" id="SSF51445">
    <property type="entry name" value="(Trans)glycosidases"/>
    <property type="match status" value="1"/>
</dbReference>
<dbReference type="HAMAP" id="MF_00364">
    <property type="entry name" value="NagZ"/>
    <property type="match status" value="1"/>
</dbReference>
<dbReference type="InterPro" id="IPR019800">
    <property type="entry name" value="Glyco_hydro_3_AS"/>
</dbReference>
<keyword evidence="2 11" id="KW-0963">Cytoplasm</keyword>
<organism evidence="13 14">
    <name type="scientific">Shewanella gelidii</name>
    <dbReference type="NCBI Taxonomy" id="1642821"/>
    <lineage>
        <taxon>Bacteria</taxon>
        <taxon>Pseudomonadati</taxon>
        <taxon>Pseudomonadota</taxon>
        <taxon>Gammaproteobacteria</taxon>
        <taxon>Alteromonadales</taxon>
        <taxon>Shewanellaceae</taxon>
        <taxon>Shewanella</taxon>
    </lineage>
</organism>
<evidence type="ECO:0000259" key="12">
    <source>
        <dbReference type="Pfam" id="PF00933"/>
    </source>
</evidence>
<comment type="caution">
    <text evidence="13">The sequence shown here is derived from an EMBL/GenBank/DDBJ whole genome shotgun (WGS) entry which is preliminary data.</text>
</comment>
<feature type="site" description="Important for catalytic activity" evidence="11">
    <location>
        <position position="175"/>
    </location>
</feature>
<dbReference type="Pfam" id="PF00933">
    <property type="entry name" value="Glyco_hydro_3"/>
    <property type="match status" value="1"/>
</dbReference>
<keyword evidence="3 11" id="KW-0132">Cell division</keyword>
<gene>
    <name evidence="11 13" type="primary">nagZ</name>
    <name evidence="13" type="ORF">GCM10009332_11830</name>
</gene>
<comment type="similarity">
    <text evidence="11">Belongs to the glycosyl hydrolase 3 family. NagZ subfamily.</text>
</comment>
<dbReference type="GO" id="GO:0004563">
    <property type="term" value="F:beta-N-acetylhexosaminidase activity"/>
    <property type="evidence" value="ECO:0007669"/>
    <property type="project" value="UniProtKB-UniRule"/>
</dbReference>
<dbReference type="InterPro" id="IPR022956">
    <property type="entry name" value="Beta_hexosaminidase_bac"/>
</dbReference>
<dbReference type="GO" id="GO:0005737">
    <property type="term" value="C:cytoplasm"/>
    <property type="evidence" value="ECO:0007669"/>
    <property type="project" value="UniProtKB-SubCell"/>
</dbReference>
<dbReference type="InterPro" id="IPR036962">
    <property type="entry name" value="Glyco_hydro_3_N_sf"/>
</dbReference>
<comment type="catalytic activity">
    <reaction evidence="1 11">
        <text>Hydrolysis of terminal non-reducing N-acetyl-D-hexosamine residues in N-acetyl-beta-D-hexosaminides.</text>
        <dbReference type="EC" id="3.2.1.52"/>
    </reaction>
</comment>
<dbReference type="InterPro" id="IPR017853">
    <property type="entry name" value="GH"/>
</dbReference>
<keyword evidence="5 11" id="KW-0133">Cell shape</keyword>
<dbReference type="GO" id="GO:0008360">
    <property type="term" value="P:regulation of cell shape"/>
    <property type="evidence" value="ECO:0007669"/>
    <property type="project" value="UniProtKB-KW"/>
</dbReference>
<evidence type="ECO:0000256" key="7">
    <source>
        <dbReference type="ARBA" id="ARBA00023295"/>
    </source>
</evidence>
<evidence type="ECO:0000256" key="2">
    <source>
        <dbReference type="ARBA" id="ARBA00022490"/>
    </source>
</evidence>
<protein>
    <recommendedName>
        <fullName evidence="11">Beta-hexosaminidase</fullName>
        <ecNumber evidence="11">3.2.1.52</ecNumber>
    </recommendedName>
    <alternativeName>
        <fullName evidence="11">Beta-N-acetylhexosaminidase</fullName>
    </alternativeName>
    <alternativeName>
        <fullName evidence="11">N-acetyl-beta-glucosaminidase</fullName>
    </alternativeName>
</protein>
<dbReference type="EC" id="3.2.1.52" evidence="11"/>
<dbReference type="InterPro" id="IPR001764">
    <property type="entry name" value="Glyco_hydro_3_N"/>
</dbReference>
<keyword evidence="14" id="KW-1185">Reference proteome</keyword>
<dbReference type="Gene3D" id="3.20.20.300">
    <property type="entry name" value="Glycoside hydrolase, family 3, N-terminal domain"/>
    <property type="match status" value="1"/>
</dbReference>
<accession>A0A917N7V1</accession>
<dbReference type="FunFam" id="3.20.20.300:FF:000001">
    <property type="entry name" value="Beta-hexosaminidase"/>
    <property type="match status" value="1"/>
</dbReference>
<dbReference type="GO" id="GO:0009254">
    <property type="term" value="P:peptidoglycan turnover"/>
    <property type="evidence" value="ECO:0007669"/>
    <property type="project" value="UniProtKB-UniRule"/>
</dbReference>
<evidence type="ECO:0000256" key="8">
    <source>
        <dbReference type="ARBA" id="ARBA00023306"/>
    </source>
</evidence>
<dbReference type="PANTHER" id="PTHR30480:SF13">
    <property type="entry name" value="BETA-HEXOSAMINIDASE"/>
    <property type="match status" value="1"/>
</dbReference>
<evidence type="ECO:0000256" key="11">
    <source>
        <dbReference type="HAMAP-Rule" id="MF_00364"/>
    </source>
</evidence>
<keyword evidence="9 11" id="KW-0961">Cell wall biogenesis/degradation</keyword>
<evidence type="ECO:0000256" key="6">
    <source>
        <dbReference type="ARBA" id="ARBA00022984"/>
    </source>
</evidence>
<evidence type="ECO:0000256" key="1">
    <source>
        <dbReference type="ARBA" id="ARBA00001231"/>
    </source>
</evidence>
<dbReference type="InterPro" id="IPR050226">
    <property type="entry name" value="NagZ_Beta-hexosaminidase"/>
</dbReference>
<evidence type="ECO:0000256" key="5">
    <source>
        <dbReference type="ARBA" id="ARBA00022960"/>
    </source>
</evidence>
<feature type="binding site" evidence="11">
    <location>
        <position position="134"/>
    </location>
    <ligand>
        <name>substrate</name>
    </ligand>
</feature>
<feature type="active site" description="Nucleophile" evidence="11">
    <location>
        <position position="249"/>
    </location>
</feature>
<feature type="domain" description="Glycoside hydrolase family 3 N-terminal" evidence="12">
    <location>
        <begin position="13"/>
        <end position="309"/>
    </location>
</feature>
<dbReference type="Proteomes" id="UP000613743">
    <property type="component" value="Unassembled WGS sequence"/>
</dbReference>
<evidence type="ECO:0000256" key="10">
    <source>
        <dbReference type="ARBA" id="ARBA00037880"/>
    </source>
</evidence>
<dbReference type="GO" id="GO:0051301">
    <property type="term" value="P:cell division"/>
    <property type="evidence" value="ECO:0007669"/>
    <property type="project" value="UniProtKB-KW"/>
</dbReference>
<evidence type="ECO:0000256" key="3">
    <source>
        <dbReference type="ARBA" id="ARBA00022618"/>
    </source>
</evidence>
<dbReference type="RefSeq" id="WP_188918814.1">
    <property type="nucleotide sequence ID" value="NZ_BMPZ01000002.1"/>
</dbReference>
<keyword evidence="8 11" id="KW-0131">Cell cycle</keyword>
<dbReference type="GO" id="GO:0005975">
    <property type="term" value="P:carbohydrate metabolic process"/>
    <property type="evidence" value="ECO:0007669"/>
    <property type="project" value="InterPro"/>
</dbReference>
<evidence type="ECO:0000256" key="4">
    <source>
        <dbReference type="ARBA" id="ARBA00022801"/>
    </source>
</evidence>
<sequence length="340" mass="37074">MSYLMLDVDGVILTQEERKRIAHPMVGGLILFSRNYQNRQQLIELVQSIRAVKPEILIAVDQEGGRVQRFIEGFTKIPAMGDILLAAKGDSKTASAWAEELGFLMAIELMACDIDLSFAPVLDLNGVSKVIGSRSFAGHPQQVIEIASRFVHGMHQAGMQSVGKHFPGHGSVVADSHIDLPVDDRPMAQIAASDILPFAELISNGLLEGVMPAHVVYSKVDSNTAGFSKYWLQDILRGQLKFDGVIFSDDLGMKGASVAGSYCERAKAALTAGCDMILLCNDSQGVDEVIQGLDWPLPNVTEHVSQALRLNRNRVAVALEDESRWQQAKTIALSIGMNKY</sequence>
<dbReference type="AlphaFoldDB" id="A0A917N7V1"/>
<keyword evidence="7 11" id="KW-0326">Glycosidase</keyword>
<feature type="binding site" evidence="11">
    <location>
        <position position="61"/>
    </location>
    <ligand>
        <name>substrate</name>
    </ligand>
</feature>
<evidence type="ECO:0000313" key="13">
    <source>
        <dbReference type="EMBL" id="GGI76084.1"/>
    </source>
</evidence>
<keyword evidence="6 11" id="KW-0573">Peptidoglycan synthesis</keyword>
<feature type="active site" description="Proton donor/acceptor" evidence="11">
    <location>
        <position position="177"/>
    </location>
</feature>
<comment type="function">
    <text evidence="11">Plays a role in peptidoglycan recycling by cleaving the terminal beta-1,4-linked N-acetylglucosamine (GlcNAc) from peptide-linked peptidoglycan fragments, giving rise to free GlcNAc, anhydro-N-acetylmuramic acid and anhydro-N-acetylmuramic acid-linked peptides.</text>
</comment>
<dbReference type="PROSITE" id="PS00775">
    <property type="entry name" value="GLYCOSYL_HYDROL_F3"/>
    <property type="match status" value="1"/>
</dbReference>